<dbReference type="SUPFAM" id="SSF57903">
    <property type="entry name" value="FYVE/PHD zinc finger"/>
    <property type="match status" value="1"/>
</dbReference>
<dbReference type="Pfam" id="PF26054">
    <property type="entry name" value="PHD_G2E3"/>
    <property type="match status" value="1"/>
</dbReference>
<evidence type="ECO:0000313" key="3">
    <source>
        <dbReference type="EMBL" id="KZC10784.1"/>
    </source>
</evidence>
<feature type="region of interest" description="Disordered" evidence="1">
    <location>
        <begin position="131"/>
        <end position="151"/>
    </location>
</feature>
<proteinExistence type="predicted"/>
<dbReference type="CDD" id="cd15496">
    <property type="entry name" value="PHD_PHF7_G2E3_like"/>
    <property type="match status" value="1"/>
</dbReference>
<reference evidence="3 4" key="1">
    <citation type="submission" date="2015-07" db="EMBL/GenBank/DDBJ databases">
        <title>The genome of Dufourea novaeangliae.</title>
        <authorList>
            <person name="Pan H."/>
            <person name="Kapheim K."/>
        </authorList>
    </citation>
    <scope>NUCLEOTIDE SEQUENCE [LARGE SCALE GENOMIC DNA]</scope>
    <source>
        <strain evidence="3">0120121106</strain>
        <tissue evidence="3">Whole body</tissue>
    </source>
</reference>
<feature type="domain" description="PHF7/G2E3-like PHD zinc finger" evidence="2">
    <location>
        <begin position="2"/>
        <end position="49"/>
    </location>
</feature>
<protein>
    <submittedName>
        <fullName evidence="3">G2/M phase-specific E3 ubiquitin-protein ligase</fullName>
    </submittedName>
</protein>
<dbReference type="EMBL" id="KQ434896">
    <property type="protein sequence ID" value="KZC10784.1"/>
    <property type="molecule type" value="Genomic_DNA"/>
</dbReference>
<accession>A0A154PH38</accession>
<dbReference type="InterPro" id="IPR013083">
    <property type="entry name" value="Znf_RING/FYVE/PHD"/>
</dbReference>
<dbReference type="InterPro" id="IPR059102">
    <property type="entry name" value="PHD_PHF7/G2E3-like"/>
</dbReference>
<dbReference type="AlphaFoldDB" id="A0A154PH38"/>
<evidence type="ECO:0000259" key="2">
    <source>
        <dbReference type="Pfam" id="PF26054"/>
    </source>
</evidence>
<dbReference type="Proteomes" id="UP000076502">
    <property type="component" value="Unassembled WGS sequence"/>
</dbReference>
<keyword evidence="4" id="KW-1185">Reference proteome</keyword>
<gene>
    <name evidence="3" type="ORF">WN55_02273</name>
</gene>
<dbReference type="Gene3D" id="3.30.40.10">
    <property type="entry name" value="Zinc/RING finger domain, C3HC4 (zinc finger)"/>
    <property type="match status" value="1"/>
</dbReference>
<sequence>MCLCPKGRKYTSFNAKWELTLCRSCGSQGIHMACGQLKWAKPVWECSECISILDKSEETTNANTSVITLQSNDFNSENSDSDISVGKESPIPFMTNIPSPILMQDVPTIKLRPGPRTFKLRQQMQIAKEQEMQNRISKQQSTEEEDTTSKLPCAEECTSNKNTLKSRSDICEEYINSTTEHSESVTAALNDTIIMLDSDDDRTKNKTTSSLESTILIADVSETAATNLFELKSSAVEDEKSDTVHDFSLFQTLKLETSNLDENYKNNSSTDNFKSAENVDLEENKSIALDEIIHLNPASDYDSRDMLSNIKISNVMSLTPEEFENVSFIMAEREADCTECPSQICSPRPHSSMSKSDHFEEVRFKRKVDNDTLSSTNALEVNHKKMRRSLDILYEQEKQRRHVHISTKNSRKPVASVNSTLPSIEINKDNKDSTSGNVLKIHDSVTKTAATINQTSNADHSIEANTYETLDNDVGSTSSECKKQGNNNRTTMNQAETIFEDKMIKGHRRSCDADAGTSPAVTRSGYRDITRDSRIDPTRECVSHVSLQSGTSEQLERQSGLQMATISHCKTSVGGINQTSNERDHYRLIPEYIRLRDLKFRVCSSNNLQMILYNKFSVNINMENATAVRKTTKFDVSPRKSVQQKYLKTHTESPSVFMTESILCSSTPICKDKVRHSLPVIDRSENYRDDAKENLDPISCKNLADNSNNLSEESGSMHFPYNLSKAIEEDNKRLHRETVNSVTDIVNTFDADELIARSNDIQFKNISSVKQNVRRNGTAEYIKKDDPFDSKSICVNSIFENKKNATGSNFKISIDLKKIESFIHTNPELFSKSRKINDERSIDEVGFLKEWNDMSEISNIASRHVTDSVIDESMHLGNFTISLTGNRLTELKSHAEESKESDNEVVSTNNLVTETRYFNKPSFNRSKHDVKWTGSHFEKRCFFNR</sequence>
<dbReference type="STRING" id="178035.A0A154PH38"/>
<name>A0A154PH38_DUFNO</name>
<dbReference type="InterPro" id="IPR011011">
    <property type="entry name" value="Znf_FYVE_PHD"/>
</dbReference>
<evidence type="ECO:0000313" key="4">
    <source>
        <dbReference type="Proteomes" id="UP000076502"/>
    </source>
</evidence>
<dbReference type="OrthoDB" id="512616at2759"/>
<organism evidence="3 4">
    <name type="scientific">Dufourea novaeangliae</name>
    <name type="common">Sweat bee</name>
    <dbReference type="NCBI Taxonomy" id="178035"/>
    <lineage>
        <taxon>Eukaryota</taxon>
        <taxon>Metazoa</taxon>
        <taxon>Ecdysozoa</taxon>
        <taxon>Arthropoda</taxon>
        <taxon>Hexapoda</taxon>
        <taxon>Insecta</taxon>
        <taxon>Pterygota</taxon>
        <taxon>Neoptera</taxon>
        <taxon>Endopterygota</taxon>
        <taxon>Hymenoptera</taxon>
        <taxon>Apocrita</taxon>
        <taxon>Aculeata</taxon>
        <taxon>Apoidea</taxon>
        <taxon>Anthophila</taxon>
        <taxon>Halictidae</taxon>
        <taxon>Rophitinae</taxon>
        <taxon>Dufourea</taxon>
    </lineage>
</organism>
<evidence type="ECO:0000256" key="1">
    <source>
        <dbReference type="SAM" id="MobiDB-lite"/>
    </source>
</evidence>